<keyword evidence="2" id="KW-1185">Reference proteome</keyword>
<accession>A0A840AW27</accession>
<evidence type="ECO:0000313" key="1">
    <source>
        <dbReference type="EMBL" id="MBB3933423.1"/>
    </source>
</evidence>
<reference evidence="1 2" key="1">
    <citation type="submission" date="2020-08" db="EMBL/GenBank/DDBJ databases">
        <title>Genomic Encyclopedia of Type Strains, Phase IV (KMG-IV): sequencing the most valuable type-strain genomes for metagenomic binning, comparative biology and taxonomic classification.</title>
        <authorList>
            <person name="Goeker M."/>
        </authorList>
    </citation>
    <scope>NUCLEOTIDE SEQUENCE [LARGE SCALE GENOMIC DNA]</scope>
    <source>
        <strain evidence="1 2">DSM 25966</strain>
    </source>
</reference>
<proteinExistence type="predicted"/>
<dbReference type="RefSeq" id="WP_183401076.1">
    <property type="nucleotide sequence ID" value="NZ_JACIDS010000006.1"/>
</dbReference>
<dbReference type="AlphaFoldDB" id="A0A840AW27"/>
<name>A0A840AW27_9HYPH</name>
<comment type="caution">
    <text evidence="1">The sequence shown here is derived from an EMBL/GenBank/DDBJ whole genome shotgun (WGS) entry which is preliminary data.</text>
</comment>
<dbReference type="EMBL" id="JACIDS010000006">
    <property type="protein sequence ID" value="MBB3933423.1"/>
    <property type="molecule type" value="Genomic_DNA"/>
</dbReference>
<gene>
    <name evidence="1" type="ORF">GGR25_004496</name>
</gene>
<protein>
    <submittedName>
        <fullName evidence="1">Uncharacterized protein</fullName>
    </submittedName>
</protein>
<dbReference type="Proteomes" id="UP000553963">
    <property type="component" value="Unassembled WGS sequence"/>
</dbReference>
<sequence>MLYLGRIAGSGTLKCNGQTIGRAAYDFDGFFRRATGVTSSGELRASADALQQIFGRDGIQLLTDEGKLLELGFSEKTLASGCDVAHVDVTGGLPTTSEPWRS</sequence>
<evidence type="ECO:0000313" key="2">
    <source>
        <dbReference type="Proteomes" id="UP000553963"/>
    </source>
</evidence>
<organism evidence="1 2">
    <name type="scientific">Kaistia hirudinis</name>
    <dbReference type="NCBI Taxonomy" id="1293440"/>
    <lineage>
        <taxon>Bacteria</taxon>
        <taxon>Pseudomonadati</taxon>
        <taxon>Pseudomonadota</taxon>
        <taxon>Alphaproteobacteria</taxon>
        <taxon>Hyphomicrobiales</taxon>
        <taxon>Kaistiaceae</taxon>
        <taxon>Kaistia</taxon>
    </lineage>
</organism>